<sequence>MFTGHAAQLHPEDTRHPDRGLVTRRLTARFCLAALAVAVLVSTALPVAARPIDPPPVAAPSADAPDATDAPGTGRPDPEDSSAAASTPLPAEPLRDASTVLLSEFANGGPRSEADSFFELRNFGDEPVDLTGWNVYRCNEFGLRRGAANPELDLHGVVLAPGQTFTVARIGAALAGGATADASISNAFPAAGFGLDLVDDDGRRVDSVGVFPNAPWPMLSECTNGRNLPNVLDYAAGESWQRVATTGDPATDYVIAAATPGGVNAERTTVRQDRSSGVRIDEFAAYGSHGDGDDFVELRNTGDRAVDLDGWQLFRCTATGRLTSDALQWTGSAERLAPGDRLVIGGPGFEGRSDARTSVSLADAGSGVLLRDGRGRLVDRVAAYPYADSPCQNGDDKLPAVLDAAADESYQRTGTSGVDADDFVIAPRTPGAANARDSDAVFGSPFEYPDAVGVAVSEIATDPAVDGMPEGSVQRNYLELANYGERAVDISGWRILGCAVDGRREPDPLVTVPDGAQLPPQGTFLAALAETDAAQRADATYTDALDFLGAGVWVEDADGVRVDSVGIYQANEMDRLNEGVSACTKGLSLTTYEPDRLLGETYLRARFTGVDADDFVVGEGTPGEADAARWRERTVADPAALRPVELPVETRTSARIGAAAWRAVRDFDEAEPLTGVIDAVAGVVEGPLTALSAPGERALSPDELGAPVTDDRWGHPYQRVVLDASDLRPGDELRWSGTTAGRNEVQLSVWDADVQGWRMLDAGTARAGRVQLAGEVRAGDLEDGRVTVLVQNGPRTEQSLRGAPDGAFASPNDYDFAVSHLTDTQYLSETYPEVYTGMASWIVANADARKIAFATHTGDLVQNWVDPDQNAVRAEREFERASAIQGILDDAGVPNSVLPGNHDSKRGLDPSLFNAWFGPDRYADAPWYGGSIAPDDNSANFSTFERDGARFLMLSLPYAYGEREIRWAEQVVSAHPDHNVVLSTHEHLTPKDRFEPARRSDSSRWVSRASELWERVVAPNRNVVAVLCGHFHGIGQIVTEDAGGIPGHDVVELLADYQEFRTHTGERATGFQRLLQVDLGGGTIAVDTFSTRLGSTASAEYDYEQFMPDNGMAEASSNARPWRIVEHGLQERYTAEDDEFTAQVNFQHHKEVATAGFAVSRDASPVRAAGATRQPL</sequence>
<dbReference type="EMBL" id="PGFF01000001">
    <property type="protein sequence ID" value="PJJ71318.1"/>
    <property type="molecule type" value="Genomic_DNA"/>
</dbReference>
<dbReference type="SUPFAM" id="SSF56300">
    <property type="entry name" value="Metallo-dependent phosphatases"/>
    <property type="match status" value="1"/>
</dbReference>
<dbReference type="PANTHER" id="PTHR43143">
    <property type="entry name" value="METALLOPHOSPHOESTERASE, CALCINEURIN SUPERFAMILY"/>
    <property type="match status" value="1"/>
</dbReference>
<name>A0A2M9CHF4_9MICO</name>
<feature type="compositionally biased region" description="Low complexity" evidence="1">
    <location>
        <begin position="59"/>
        <end position="71"/>
    </location>
</feature>
<dbReference type="PROSITE" id="PS51841">
    <property type="entry name" value="LTD"/>
    <property type="match status" value="3"/>
</dbReference>
<dbReference type="InterPro" id="IPR001322">
    <property type="entry name" value="Lamin_tail_dom"/>
</dbReference>
<gene>
    <name evidence="4" type="ORF">CLV46_0861</name>
</gene>
<feature type="transmembrane region" description="Helical" evidence="2">
    <location>
        <begin position="26"/>
        <end position="49"/>
    </location>
</feature>
<dbReference type="SUPFAM" id="SSF74853">
    <property type="entry name" value="Lamin A/C globular tail domain"/>
    <property type="match status" value="2"/>
</dbReference>
<keyword evidence="2" id="KW-0472">Membrane</keyword>
<keyword evidence="2" id="KW-1133">Transmembrane helix</keyword>
<dbReference type="PANTHER" id="PTHR43143:SF5">
    <property type="entry name" value="SECRETED PROTEIN"/>
    <property type="match status" value="1"/>
</dbReference>
<feature type="domain" description="LTD" evidence="3">
    <location>
        <begin position="80"/>
        <end position="212"/>
    </location>
</feature>
<feature type="compositionally biased region" description="Basic and acidic residues" evidence="1">
    <location>
        <begin position="10"/>
        <end position="20"/>
    </location>
</feature>
<evidence type="ECO:0000313" key="5">
    <source>
        <dbReference type="Proteomes" id="UP000228758"/>
    </source>
</evidence>
<dbReference type="InterPro" id="IPR036415">
    <property type="entry name" value="Lamin_tail_dom_sf"/>
</dbReference>
<keyword evidence="2" id="KW-0812">Transmembrane</keyword>
<feature type="region of interest" description="Disordered" evidence="1">
    <location>
        <begin position="56"/>
        <end position="90"/>
    </location>
</feature>
<evidence type="ECO:0000256" key="1">
    <source>
        <dbReference type="SAM" id="MobiDB-lite"/>
    </source>
</evidence>
<evidence type="ECO:0000256" key="2">
    <source>
        <dbReference type="SAM" id="Phobius"/>
    </source>
</evidence>
<feature type="region of interest" description="Disordered" evidence="1">
    <location>
        <begin position="1"/>
        <end position="20"/>
    </location>
</feature>
<dbReference type="OrthoDB" id="9772095at2"/>
<proteinExistence type="predicted"/>
<feature type="domain" description="LTD" evidence="3">
    <location>
        <begin position="442"/>
        <end position="569"/>
    </location>
</feature>
<organism evidence="4 5">
    <name type="scientific">Diaminobutyricimonas aerilata</name>
    <dbReference type="NCBI Taxonomy" id="1162967"/>
    <lineage>
        <taxon>Bacteria</taxon>
        <taxon>Bacillati</taxon>
        <taxon>Actinomycetota</taxon>
        <taxon>Actinomycetes</taxon>
        <taxon>Micrococcales</taxon>
        <taxon>Microbacteriaceae</taxon>
        <taxon>Diaminobutyricimonas</taxon>
    </lineage>
</organism>
<dbReference type="Gene3D" id="3.60.21.10">
    <property type="match status" value="1"/>
</dbReference>
<dbReference type="InterPro" id="IPR029052">
    <property type="entry name" value="Metallo-depent_PP-like"/>
</dbReference>
<evidence type="ECO:0000313" key="4">
    <source>
        <dbReference type="EMBL" id="PJJ71318.1"/>
    </source>
</evidence>
<dbReference type="AlphaFoldDB" id="A0A2M9CHF4"/>
<dbReference type="InterPro" id="IPR051918">
    <property type="entry name" value="STPP_CPPED1"/>
</dbReference>
<dbReference type="Pfam" id="PF00932">
    <property type="entry name" value="LTD"/>
    <property type="match status" value="2"/>
</dbReference>
<evidence type="ECO:0000259" key="3">
    <source>
        <dbReference type="PROSITE" id="PS51841"/>
    </source>
</evidence>
<protein>
    <submittedName>
        <fullName evidence="4">Calcineurin-like phosphoesterase family protein</fullName>
    </submittedName>
</protein>
<comment type="caution">
    <text evidence="4">The sequence shown here is derived from an EMBL/GenBank/DDBJ whole genome shotgun (WGS) entry which is preliminary data.</text>
</comment>
<dbReference type="Gene3D" id="2.60.40.1260">
    <property type="entry name" value="Lamin Tail domain"/>
    <property type="match status" value="1"/>
</dbReference>
<accession>A0A2M9CHF4</accession>
<dbReference type="Proteomes" id="UP000228758">
    <property type="component" value="Unassembled WGS sequence"/>
</dbReference>
<keyword evidence="5" id="KW-1185">Reference proteome</keyword>
<feature type="domain" description="LTD" evidence="3">
    <location>
        <begin position="268"/>
        <end position="388"/>
    </location>
</feature>
<reference evidence="4 5" key="1">
    <citation type="submission" date="2017-11" db="EMBL/GenBank/DDBJ databases">
        <title>Genomic Encyclopedia of Archaeal and Bacterial Type Strains, Phase II (KMG-II): From Individual Species to Whole Genera.</title>
        <authorList>
            <person name="Goeker M."/>
        </authorList>
    </citation>
    <scope>NUCLEOTIDE SEQUENCE [LARGE SCALE GENOMIC DNA]</scope>
    <source>
        <strain evidence="4 5">DSM 27393</strain>
    </source>
</reference>